<evidence type="ECO:0000256" key="1">
    <source>
        <dbReference type="ARBA" id="ARBA00004236"/>
    </source>
</evidence>
<organism evidence="7 10">
    <name type="scientific">Mycobacteroides chelonae</name>
    <name type="common">Mycobacterium chelonae</name>
    <dbReference type="NCBI Taxonomy" id="1774"/>
    <lineage>
        <taxon>Bacteria</taxon>
        <taxon>Bacillati</taxon>
        <taxon>Actinomycetota</taxon>
        <taxon>Actinomycetes</taxon>
        <taxon>Mycobacteriales</taxon>
        <taxon>Mycobacteriaceae</taxon>
        <taxon>Mycobacteroides</taxon>
    </lineage>
</organism>
<dbReference type="GO" id="GO:0005886">
    <property type="term" value="C:plasma membrane"/>
    <property type="evidence" value="ECO:0007669"/>
    <property type="project" value="UniProtKB-SubCell"/>
</dbReference>
<dbReference type="EMBL" id="MLIQ01000022">
    <property type="protein sequence ID" value="OHU51758.1"/>
    <property type="molecule type" value="Genomic_DNA"/>
</dbReference>
<dbReference type="Proteomes" id="UP000179441">
    <property type="component" value="Unassembled WGS sequence"/>
</dbReference>
<keyword evidence="6" id="KW-0472">Membrane</keyword>
<keyword evidence="9" id="KW-1185">Reference proteome</keyword>
<evidence type="ECO:0000313" key="10">
    <source>
        <dbReference type="Proteomes" id="UP000180043"/>
    </source>
</evidence>
<evidence type="ECO:0000256" key="2">
    <source>
        <dbReference type="ARBA" id="ARBA00007531"/>
    </source>
</evidence>
<evidence type="ECO:0000256" key="3">
    <source>
        <dbReference type="ARBA" id="ARBA00022475"/>
    </source>
</evidence>
<evidence type="ECO:0000256" key="6">
    <source>
        <dbReference type="ARBA" id="ARBA00023136"/>
    </source>
</evidence>
<accession>A0A1S1LLG1</accession>
<sequence>MLRVIRRVWMPLLIAAVLAIGGFAVLRVRGIFGADSFASSADNNAKDAVPYNPKTLVYEVFGEPGAMADVNYFNEDAQPTRVDAVQLPWSFKIVSILPSLSGNIVAQGNGDTIGCRIIVNGEVKVERVSNEHNAYIYCLVKSA</sequence>
<evidence type="ECO:0000313" key="9">
    <source>
        <dbReference type="Proteomes" id="UP000179441"/>
    </source>
</evidence>
<keyword evidence="3" id="KW-1003">Cell membrane</keyword>
<dbReference type="Proteomes" id="UP000180043">
    <property type="component" value="Unassembled WGS sequence"/>
</dbReference>
<comment type="subcellular location">
    <subcellularLocation>
        <location evidence="1">Cell membrane</location>
    </subcellularLocation>
</comment>
<comment type="similarity">
    <text evidence="2">Belongs to the MmpS family.</text>
</comment>
<comment type="caution">
    <text evidence="7">The sequence shown here is derived from an EMBL/GenBank/DDBJ whole genome shotgun (WGS) entry which is preliminary data.</text>
</comment>
<gene>
    <name evidence="7" type="ORF">BKG82_20070</name>
    <name evidence="8" type="ORF">BKG84_23140</name>
</gene>
<dbReference type="EMBL" id="MLIS01000003">
    <property type="protein sequence ID" value="OHU76234.1"/>
    <property type="molecule type" value="Genomic_DNA"/>
</dbReference>
<name>A0A1S1LLG1_MYCCH</name>
<keyword evidence="4" id="KW-0812">Transmembrane</keyword>
<dbReference type="AlphaFoldDB" id="A0A1S1LLG1"/>
<evidence type="ECO:0000256" key="4">
    <source>
        <dbReference type="ARBA" id="ARBA00022692"/>
    </source>
</evidence>
<dbReference type="RefSeq" id="WP_057966777.1">
    <property type="nucleotide sequence ID" value="NZ_CP050145.1"/>
</dbReference>
<proteinExistence type="inferred from homology"/>
<protein>
    <submittedName>
        <fullName evidence="7">Uncharacterized protein</fullName>
    </submittedName>
</protein>
<dbReference type="InterPro" id="IPR038468">
    <property type="entry name" value="MmpS_C"/>
</dbReference>
<dbReference type="Gene3D" id="2.60.40.2880">
    <property type="entry name" value="MmpS1-5, C-terminal soluble domain"/>
    <property type="match status" value="1"/>
</dbReference>
<dbReference type="Pfam" id="PF05423">
    <property type="entry name" value="Mycobact_memb"/>
    <property type="match status" value="1"/>
</dbReference>
<evidence type="ECO:0000313" key="8">
    <source>
        <dbReference type="EMBL" id="OHU76234.1"/>
    </source>
</evidence>
<dbReference type="InterPro" id="IPR008693">
    <property type="entry name" value="MmpS"/>
</dbReference>
<keyword evidence="5" id="KW-1133">Transmembrane helix</keyword>
<evidence type="ECO:0000256" key="5">
    <source>
        <dbReference type="ARBA" id="ARBA00022989"/>
    </source>
</evidence>
<reference evidence="9 10" key="1">
    <citation type="submission" date="2016-10" db="EMBL/GenBank/DDBJ databases">
        <title>Evaluation of Human, Veterinary and Environmental Mycobacterium chelonae Isolates by Core Genome Phylogenomic Analysis, Targeted Gene Comparison, and Anti-microbial Susceptibility Patterns: A Tale of Mistaken Identities.</title>
        <authorList>
            <person name="Fogelson S.B."/>
            <person name="Camus A.C."/>
            <person name="Lorenz W."/>
            <person name="Vasireddy R."/>
            <person name="Vasireddy S."/>
            <person name="Smith T."/>
            <person name="Brown-Elliott B.A."/>
            <person name="Wallace R.J.Jr."/>
            <person name="Hasan N.A."/>
            <person name="Reischl U."/>
            <person name="Sanchez S."/>
        </authorList>
    </citation>
    <scope>NUCLEOTIDE SEQUENCE [LARGE SCALE GENOMIC DNA]</scope>
    <source>
        <strain evidence="7 10">15515</strain>
        <strain evidence="8 9">15518</strain>
    </source>
</reference>
<evidence type="ECO:0000313" key="7">
    <source>
        <dbReference type="EMBL" id="OHU51758.1"/>
    </source>
</evidence>